<organism evidence="2 3">
    <name type="scientific">Chara braunii</name>
    <name type="common">Braun's stonewort</name>
    <dbReference type="NCBI Taxonomy" id="69332"/>
    <lineage>
        <taxon>Eukaryota</taxon>
        <taxon>Viridiplantae</taxon>
        <taxon>Streptophyta</taxon>
        <taxon>Charophyceae</taxon>
        <taxon>Charales</taxon>
        <taxon>Characeae</taxon>
        <taxon>Chara</taxon>
    </lineage>
</organism>
<comment type="caution">
    <text evidence="2">The sequence shown here is derived from an EMBL/GenBank/DDBJ whole genome shotgun (WGS) entry which is preliminary data.</text>
</comment>
<accession>A0A388L9H8</accession>
<evidence type="ECO:0000313" key="3">
    <source>
        <dbReference type="Proteomes" id="UP000265515"/>
    </source>
</evidence>
<dbReference type="AlphaFoldDB" id="A0A388L9H8"/>
<keyword evidence="3" id="KW-1185">Reference proteome</keyword>
<evidence type="ECO:0000313" key="2">
    <source>
        <dbReference type="EMBL" id="GBG78946.1"/>
    </source>
</evidence>
<dbReference type="Gramene" id="GBG78946">
    <property type="protein sequence ID" value="GBG78946"/>
    <property type="gene ID" value="CBR_g28661"/>
</dbReference>
<gene>
    <name evidence="2" type="ORF">CBR_g28661</name>
</gene>
<dbReference type="Proteomes" id="UP000265515">
    <property type="component" value="Unassembled WGS sequence"/>
</dbReference>
<feature type="region of interest" description="Disordered" evidence="1">
    <location>
        <begin position="1"/>
        <end position="22"/>
    </location>
</feature>
<proteinExistence type="predicted"/>
<reference evidence="2 3" key="1">
    <citation type="journal article" date="2018" name="Cell">
        <title>The Chara Genome: Secondary Complexity and Implications for Plant Terrestrialization.</title>
        <authorList>
            <person name="Nishiyama T."/>
            <person name="Sakayama H."/>
            <person name="Vries J.D."/>
            <person name="Buschmann H."/>
            <person name="Saint-Marcoux D."/>
            <person name="Ullrich K.K."/>
            <person name="Haas F.B."/>
            <person name="Vanderstraeten L."/>
            <person name="Becker D."/>
            <person name="Lang D."/>
            <person name="Vosolsobe S."/>
            <person name="Rombauts S."/>
            <person name="Wilhelmsson P.K.I."/>
            <person name="Janitza P."/>
            <person name="Kern R."/>
            <person name="Heyl A."/>
            <person name="Rumpler F."/>
            <person name="Villalobos L.I.A.C."/>
            <person name="Clay J.M."/>
            <person name="Skokan R."/>
            <person name="Toyoda A."/>
            <person name="Suzuki Y."/>
            <person name="Kagoshima H."/>
            <person name="Schijlen E."/>
            <person name="Tajeshwar N."/>
            <person name="Catarino B."/>
            <person name="Hetherington A.J."/>
            <person name="Saltykova A."/>
            <person name="Bonnot C."/>
            <person name="Breuninger H."/>
            <person name="Symeonidi A."/>
            <person name="Radhakrishnan G.V."/>
            <person name="Van Nieuwerburgh F."/>
            <person name="Deforce D."/>
            <person name="Chang C."/>
            <person name="Karol K.G."/>
            <person name="Hedrich R."/>
            <person name="Ulvskov P."/>
            <person name="Glockner G."/>
            <person name="Delwiche C.F."/>
            <person name="Petrasek J."/>
            <person name="Van de Peer Y."/>
            <person name="Friml J."/>
            <person name="Beilby M."/>
            <person name="Dolan L."/>
            <person name="Kohara Y."/>
            <person name="Sugano S."/>
            <person name="Fujiyama A."/>
            <person name="Delaux P.-M."/>
            <person name="Quint M."/>
            <person name="TheiBen G."/>
            <person name="Hagemann M."/>
            <person name="Harholt J."/>
            <person name="Dunand C."/>
            <person name="Zachgo S."/>
            <person name="Langdale J."/>
            <person name="Maumus F."/>
            <person name="Straeten D.V.D."/>
            <person name="Gould S.B."/>
            <person name="Rensing S.A."/>
        </authorList>
    </citation>
    <scope>NUCLEOTIDE SEQUENCE [LARGE SCALE GENOMIC DNA]</scope>
    <source>
        <strain evidence="2 3">S276</strain>
    </source>
</reference>
<name>A0A388L9H8_CHABU</name>
<dbReference type="EMBL" id="BFEA01000307">
    <property type="protein sequence ID" value="GBG78946.1"/>
    <property type="molecule type" value="Genomic_DNA"/>
</dbReference>
<evidence type="ECO:0000256" key="1">
    <source>
        <dbReference type="SAM" id="MobiDB-lite"/>
    </source>
</evidence>
<protein>
    <submittedName>
        <fullName evidence="2">Uncharacterized protein</fullName>
    </submittedName>
</protein>
<sequence>MEGVLSHVEAQHHPNPLATDENRSRVRASVTRCYDEGVCPNDLCLGEVVEDGEGKRFVVNGLVNEVKDQFLKERSVLVIFQGEARKLARSVKEDLIRAYKDGWTAKRLFDPGVRRGRVKFEGPNVASYVAKAKEIAKWLLREGELKMKLELEYTVQFKPRLSKQEMQNVWIQEAATKFWIMALRVPFEAYYYLLSTVKGVWGEVIAMHNPEYDRDMPKLMNVKFDMPPEARYRIDDDLVIESPEGERWKVEVVSPYTEWCRQCRWYYHIEESCPRRQTGESHRVNGMRQGGHKARFREFI</sequence>